<accession>A0A372M160</accession>
<gene>
    <name evidence="2" type="ORF">DY218_21670</name>
</gene>
<dbReference type="Proteomes" id="UP000263094">
    <property type="component" value="Unassembled WGS sequence"/>
</dbReference>
<keyword evidence="3" id="KW-1185">Reference proteome</keyword>
<sequence length="87" mass="9138">MAADRRTGADDNEVGPVPHDPPDQQAGTEQNGEDPWEVDIPEPDGRGSDAPQEDDVPETDEAGTARRGSRPATEAPPANPEPDESPG</sequence>
<dbReference type="AlphaFoldDB" id="A0A372M160"/>
<protein>
    <submittedName>
        <fullName evidence="2">Uncharacterized protein</fullName>
    </submittedName>
</protein>
<dbReference type="RefSeq" id="WP_128557767.1">
    <property type="nucleotide sequence ID" value="NZ_QUAK01000118.1"/>
</dbReference>
<name>A0A372M160_9ACTN</name>
<organism evidence="2 3">
    <name type="scientific">Streptomyces triticagri</name>
    <dbReference type="NCBI Taxonomy" id="2293568"/>
    <lineage>
        <taxon>Bacteria</taxon>
        <taxon>Bacillati</taxon>
        <taxon>Actinomycetota</taxon>
        <taxon>Actinomycetes</taxon>
        <taxon>Kitasatosporales</taxon>
        <taxon>Streptomycetaceae</taxon>
        <taxon>Streptomyces</taxon>
    </lineage>
</organism>
<evidence type="ECO:0000256" key="1">
    <source>
        <dbReference type="SAM" id="MobiDB-lite"/>
    </source>
</evidence>
<comment type="caution">
    <text evidence="2">The sequence shown here is derived from an EMBL/GenBank/DDBJ whole genome shotgun (WGS) entry which is preliminary data.</text>
</comment>
<evidence type="ECO:0000313" key="2">
    <source>
        <dbReference type="EMBL" id="RFU84559.1"/>
    </source>
</evidence>
<feature type="compositionally biased region" description="Acidic residues" evidence="1">
    <location>
        <begin position="51"/>
        <end position="61"/>
    </location>
</feature>
<reference evidence="2 3" key="1">
    <citation type="submission" date="2018-08" db="EMBL/GenBank/DDBJ databases">
        <title>Isolation, diversity and antifungal activity of Actinobacteria from wheat.</title>
        <authorList>
            <person name="Han C."/>
        </authorList>
    </citation>
    <scope>NUCLEOTIDE SEQUENCE [LARGE SCALE GENOMIC DNA]</scope>
    <source>
        <strain evidence="2 3">NEAU-YY421</strain>
    </source>
</reference>
<dbReference type="OrthoDB" id="4299333at2"/>
<feature type="region of interest" description="Disordered" evidence="1">
    <location>
        <begin position="1"/>
        <end position="87"/>
    </location>
</feature>
<dbReference type="EMBL" id="QUAK01000118">
    <property type="protein sequence ID" value="RFU84559.1"/>
    <property type="molecule type" value="Genomic_DNA"/>
</dbReference>
<evidence type="ECO:0000313" key="3">
    <source>
        <dbReference type="Proteomes" id="UP000263094"/>
    </source>
</evidence>
<proteinExistence type="predicted"/>
<feature type="compositionally biased region" description="Acidic residues" evidence="1">
    <location>
        <begin position="31"/>
        <end position="42"/>
    </location>
</feature>